<gene>
    <name evidence="2" type="ORF">BWZ43_24935</name>
</gene>
<dbReference type="AlphaFoldDB" id="A0A8E2LCX3"/>
<evidence type="ECO:0000313" key="3">
    <source>
        <dbReference type="Proteomes" id="UP000189761"/>
    </source>
</evidence>
<proteinExistence type="predicted"/>
<feature type="domain" description="6-hydroxymethylpterin diphosphokinase MptE-like" evidence="1">
    <location>
        <begin position="109"/>
        <end position="285"/>
    </location>
</feature>
<sequence length="328" mass="37155">NKYPGMKFSIYEPNKEILYHYLSKYNLKELPISNLQMIFSCTDENSLRYEIQRLIQCVGNNILIAPLPVYEKMYKNEVSIIMESIKELLKDKKSSLIVDASFQKRWTINSIKNFPYVLKTANILQDVDKNAFREKPVILVAAGPSLSDEIENLRYIKEKGLAYIFSVGSAINALVEHDIYPDATCTYDPKERNQNVIKKVKDKNISNIPLIFGSSVGFETLNDYPGPMLHMITNQDTVSPTLLGASGNIKIVNDAPSIAVVTFQLLNLLGFSQIILVGQNLGFRDNQRFAEGINYSHIPNKLSIKEMQNALIVKDTEGNNIKTSEMYN</sequence>
<keyword evidence="3" id="KW-1185">Reference proteome</keyword>
<feature type="non-terminal residue" evidence="2">
    <location>
        <position position="328"/>
    </location>
</feature>
<dbReference type="Pfam" id="PF01973">
    <property type="entry name" value="MptE-like"/>
    <property type="match status" value="1"/>
</dbReference>
<organism evidence="2 3">
    <name type="scientific">Heyndrickxia oleronia</name>
    <dbReference type="NCBI Taxonomy" id="38875"/>
    <lineage>
        <taxon>Bacteria</taxon>
        <taxon>Bacillati</taxon>
        <taxon>Bacillota</taxon>
        <taxon>Bacilli</taxon>
        <taxon>Bacillales</taxon>
        <taxon>Bacillaceae</taxon>
        <taxon>Heyndrickxia</taxon>
    </lineage>
</organism>
<reference evidence="2 3" key="1">
    <citation type="submission" date="2017-01" db="EMBL/GenBank/DDBJ databases">
        <title>Draft genome sequence of Bacillus oleronius.</title>
        <authorList>
            <person name="Allam M."/>
        </authorList>
    </citation>
    <scope>NUCLEOTIDE SEQUENCE [LARGE SCALE GENOMIC DNA]</scope>
    <source>
        <strain evidence="2 3">DSM 9356</strain>
    </source>
</reference>
<protein>
    <recommendedName>
        <fullName evidence="1">6-hydroxymethylpterin diphosphokinase MptE-like domain-containing protein</fullName>
    </recommendedName>
</protein>
<dbReference type="EMBL" id="MTLA01000490">
    <property type="protein sequence ID" value="OOP65477.1"/>
    <property type="molecule type" value="Genomic_DNA"/>
</dbReference>
<dbReference type="Proteomes" id="UP000189761">
    <property type="component" value="Unassembled WGS sequence"/>
</dbReference>
<evidence type="ECO:0000313" key="2">
    <source>
        <dbReference type="EMBL" id="OOP65477.1"/>
    </source>
</evidence>
<feature type="non-terminal residue" evidence="2">
    <location>
        <position position="1"/>
    </location>
</feature>
<name>A0A8E2LCX3_9BACI</name>
<comment type="caution">
    <text evidence="2">The sequence shown here is derived from an EMBL/GenBank/DDBJ whole genome shotgun (WGS) entry which is preliminary data.</text>
</comment>
<evidence type="ECO:0000259" key="1">
    <source>
        <dbReference type="Pfam" id="PF01973"/>
    </source>
</evidence>
<accession>A0A8E2LCX3</accession>
<dbReference type="InterPro" id="IPR002826">
    <property type="entry name" value="MptE-like"/>
</dbReference>
<dbReference type="PANTHER" id="PTHR41786:SF1">
    <property type="entry name" value="6-HYDROXYMETHYLPTERIN DIPHOSPHOKINASE MPTE-LIKE DOMAIN-CONTAINING PROTEIN"/>
    <property type="match status" value="1"/>
</dbReference>
<dbReference type="PANTHER" id="PTHR41786">
    <property type="entry name" value="MOTILITY ACCESSORY FACTOR MAF"/>
    <property type="match status" value="1"/>
</dbReference>